<dbReference type="Proteomes" id="UP001242313">
    <property type="component" value="Unassembled WGS sequence"/>
</dbReference>
<sequence>MRSYEKRTINTLESNYMSEERLNIYTSLEDIEEIRWHWSMEEINVFESLWKQGKGLVDIAAYFNHTELSILLLSLDRLAKGEITRRSEWKIR</sequence>
<name>A0ABU0FW97_9BACI</name>
<accession>A0ABU0FW97</accession>
<dbReference type="RefSeq" id="WP_307191983.1">
    <property type="nucleotide sequence ID" value="NZ_JAUSUN010000013.1"/>
</dbReference>
<protein>
    <recommendedName>
        <fullName evidence="3">Helix-turn-helix domain containing protein</fullName>
    </recommendedName>
</protein>
<dbReference type="EMBL" id="JAUSUN010000013">
    <property type="protein sequence ID" value="MDQ0414197.1"/>
    <property type="molecule type" value="Genomic_DNA"/>
</dbReference>
<reference evidence="1 2" key="1">
    <citation type="submission" date="2023-07" db="EMBL/GenBank/DDBJ databases">
        <title>Genomic Encyclopedia of Type Strains, Phase IV (KMG-IV): sequencing the most valuable type-strain genomes for metagenomic binning, comparative biology and taxonomic classification.</title>
        <authorList>
            <person name="Goeker M."/>
        </authorList>
    </citation>
    <scope>NUCLEOTIDE SEQUENCE [LARGE SCALE GENOMIC DNA]</scope>
    <source>
        <strain evidence="1 2">DSM 19598</strain>
    </source>
</reference>
<evidence type="ECO:0000313" key="1">
    <source>
        <dbReference type="EMBL" id="MDQ0414197.1"/>
    </source>
</evidence>
<evidence type="ECO:0000313" key="2">
    <source>
        <dbReference type="Proteomes" id="UP001242313"/>
    </source>
</evidence>
<comment type="caution">
    <text evidence="1">The sequence shown here is derived from an EMBL/GenBank/DDBJ whole genome shotgun (WGS) entry which is preliminary data.</text>
</comment>
<keyword evidence="2" id="KW-1185">Reference proteome</keyword>
<gene>
    <name evidence="1" type="ORF">J2S25_002404</name>
</gene>
<organism evidence="1 2">
    <name type="scientific">Mesobacillus stamsii</name>
    <dbReference type="NCBI Taxonomy" id="225347"/>
    <lineage>
        <taxon>Bacteria</taxon>
        <taxon>Bacillati</taxon>
        <taxon>Bacillota</taxon>
        <taxon>Bacilli</taxon>
        <taxon>Bacillales</taxon>
        <taxon>Bacillaceae</taxon>
        <taxon>Mesobacillus</taxon>
    </lineage>
</organism>
<proteinExistence type="predicted"/>
<evidence type="ECO:0008006" key="3">
    <source>
        <dbReference type="Google" id="ProtNLM"/>
    </source>
</evidence>